<evidence type="ECO:0000313" key="3">
    <source>
        <dbReference type="Proteomes" id="UP001499854"/>
    </source>
</evidence>
<comment type="caution">
    <text evidence="2">The sequence shown here is derived from an EMBL/GenBank/DDBJ whole genome shotgun (WGS) entry which is preliminary data.</text>
</comment>
<dbReference type="CDD" id="cd04301">
    <property type="entry name" value="NAT_SF"/>
    <property type="match status" value="1"/>
</dbReference>
<gene>
    <name evidence="2" type="ORF">GCM10009838_47440</name>
</gene>
<evidence type="ECO:0000313" key="2">
    <source>
        <dbReference type="EMBL" id="GAA1980750.1"/>
    </source>
</evidence>
<dbReference type="SUPFAM" id="SSF55729">
    <property type="entry name" value="Acyl-CoA N-acyltransferases (Nat)"/>
    <property type="match status" value="1"/>
</dbReference>
<organism evidence="2 3">
    <name type="scientific">Catenulispora subtropica</name>
    <dbReference type="NCBI Taxonomy" id="450798"/>
    <lineage>
        <taxon>Bacteria</taxon>
        <taxon>Bacillati</taxon>
        <taxon>Actinomycetota</taxon>
        <taxon>Actinomycetes</taxon>
        <taxon>Catenulisporales</taxon>
        <taxon>Catenulisporaceae</taxon>
        <taxon>Catenulispora</taxon>
    </lineage>
</organism>
<protein>
    <submittedName>
        <fullName evidence="2">GNAT family N-acetyltransferase</fullName>
    </submittedName>
</protein>
<proteinExistence type="predicted"/>
<dbReference type="Proteomes" id="UP001499854">
    <property type="component" value="Unassembled WGS sequence"/>
</dbReference>
<sequence>MNILHPPSPADPTVVITRVAEHQWHALEDDQVVGRGDATHRPDGRLFISIDSWHEAVFRLLAASMLTELPRPVYTVVDEADTDQTASWLLAGFSIARRERGYLLPTDPRTTGLATVSPPAGVTIIPAGRAEEAPLRALDRTLRAEIGATVGWQTMPAEVIRLPKGDTVVDPSKYAVAAQGSDYVGLLRLAAVTRQPRIGLLAVRADHRRRGIARALLAHTLTTLHHGGTPAAWAEVNEANSAATALLETAGATLTSHNLELVYA</sequence>
<dbReference type="PROSITE" id="PS51186">
    <property type="entry name" value="GNAT"/>
    <property type="match status" value="1"/>
</dbReference>
<reference evidence="2 3" key="1">
    <citation type="journal article" date="2019" name="Int. J. Syst. Evol. Microbiol.">
        <title>The Global Catalogue of Microorganisms (GCM) 10K type strain sequencing project: providing services to taxonomists for standard genome sequencing and annotation.</title>
        <authorList>
            <consortium name="The Broad Institute Genomics Platform"/>
            <consortium name="The Broad Institute Genome Sequencing Center for Infectious Disease"/>
            <person name="Wu L."/>
            <person name="Ma J."/>
        </authorList>
    </citation>
    <scope>NUCLEOTIDE SEQUENCE [LARGE SCALE GENOMIC DNA]</scope>
    <source>
        <strain evidence="2 3">JCM 16013</strain>
    </source>
</reference>
<evidence type="ECO:0000259" key="1">
    <source>
        <dbReference type="PROSITE" id="PS51186"/>
    </source>
</evidence>
<feature type="domain" description="N-acetyltransferase" evidence="1">
    <location>
        <begin position="122"/>
        <end position="264"/>
    </location>
</feature>
<accession>A0ABN2S5X9</accession>
<dbReference type="InterPro" id="IPR000182">
    <property type="entry name" value="GNAT_dom"/>
</dbReference>
<dbReference type="RefSeq" id="WP_344659295.1">
    <property type="nucleotide sequence ID" value="NZ_BAAAQM010000027.1"/>
</dbReference>
<name>A0ABN2S5X9_9ACTN</name>
<dbReference type="Pfam" id="PF00583">
    <property type="entry name" value="Acetyltransf_1"/>
    <property type="match status" value="1"/>
</dbReference>
<keyword evidence="3" id="KW-1185">Reference proteome</keyword>
<dbReference type="Gene3D" id="3.40.630.30">
    <property type="match status" value="1"/>
</dbReference>
<dbReference type="EMBL" id="BAAAQM010000027">
    <property type="protein sequence ID" value="GAA1980750.1"/>
    <property type="molecule type" value="Genomic_DNA"/>
</dbReference>
<dbReference type="InterPro" id="IPR016181">
    <property type="entry name" value="Acyl_CoA_acyltransferase"/>
</dbReference>